<dbReference type="Proteomes" id="UP001141259">
    <property type="component" value="Unassembled WGS sequence"/>
</dbReference>
<feature type="region of interest" description="Disordered" evidence="1">
    <location>
        <begin position="221"/>
        <end position="270"/>
    </location>
</feature>
<proteinExistence type="predicted"/>
<keyword evidence="3" id="KW-1185">Reference proteome</keyword>
<evidence type="ECO:0000313" key="2">
    <source>
        <dbReference type="EMBL" id="MCS7478057.1"/>
    </source>
</evidence>
<reference evidence="2" key="1">
    <citation type="submission" date="2022-08" db="EMBL/GenBank/DDBJ databases">
        <authorList>
            <person name="Tistechok S."/>
            <person name="Samborskyy M."/>
            <person name="Roman I."/>
        </authorList>
    </citation>
    <scope>NUCLEOTIDE SEQUENCE</scope>
    <source>
        <strain evidence="2">DSM 103496</strain>
    </source>
</reference>
<dbReference type="EMBL" id="JANYMP010000005">
    <property type="protein sequence ID" value="MCS7478057.1"/>
    <property type="molecule type" value="Genomic_DNA"/>
</dbReference>
<dbReference type="AlphaFoldDB" id="A0A9X2VL56"/>
<comment type="caution">
    <text evidence="2">The sequence shown here is derived from an EMBL/GenBank/DDBJ whole genome shotgun (WGS) entry which is preliminary data.</text>
</comment>
<evidence type="ECO:0000256" key="1">
    <source>
        <dbReference type="SAM" id="MobiDB-lite"/>
    </source>
</evidence>
<feature type="compositionally biased region" description="Polar residues" evidence="1">
    <location>
        <begin position="242"/>
        <end position="262"/>
    </location>
</feature>
<name>A0A9X2VL56_9PSEU</name>
<protein>
    <submittedName>
        <fullName evidence="2">Uncharacterized protein</fullName>
    </submittedName>
</protein>
<sequence length="270" mass="28259">MLKPRLTDELRVFASFSGPPGHGSGAANRYPRFSAAVPFSWTRSGRASPLMSSRSNAVSDSPPPVLPPMPRLGISPPDWAVVAFASAGGALWPRPLAMVLAGVPALADTVKALESVSRTSPTPRVPRVRPRPPVMSEYWIPAEPTTSGKLSPLRSRKSTWPALRPLATLAPAPIGTPGRDAPNVVEIWVDSATLGTPVAPAKSASRATSIRSVPSRELVAPEPVTQVLPSSLPQRPSAGWGASTTAFGRVTRPSNPGTSSSRGAPGIRSR</sequence>
<evidence type="ECO:0000313" key="3">
    <source>
        <dbReference type="Proteomes" id="UP001141259"/>
    </source>
</evidence>
<organism evidence="2 3">
    <name type="scientific">Umezawaea endophytica</name>
    <dbReference type="NCBI Taxonomy" id="1654476"/>
    <lineage>
        <taxon>Bacteria</taxon>
        <taxon>Bacillati</taxon>
        <taxon>Actinomycetota</taxon>
        <taxon>Actinomycetes</taxon>
        <taxon>Pseudonocardiales</taxon>
        <taxon>Pseudonocardiaceae</taxon>
        <taxon>Umezawaea</taxon>
    </lineage>
</organism>
<gene>
    <name evidence="2" type="ORF">NZH93_14440</name>
</gene>
<accession>A0A9X2VL56</accession>
<dbReference type="RefSeq" id="WP_259623557.1">
    <property type="nucleotide sequence ID" value="NZ_JANYMP010000005.1"/>
</dbReference>